<evidence type="ECO:0000259" key="4">
    <source>
        <dbReference type="SMART" id="SM00797"/>
    </source>
</evidence>
<organism evidence="5 6">
    <name type="scientific">Sporosarcina limicola</name>
    <dbReference type="NCBI Taxonomy" id="34101"/>
    <lineage>
        <taxon>Bacteria</taxon>
        <taxon>Bacillati</taxon>
        <taxon>Bacillota</taxon>
        <taxon>Bacilli</taxon>
        <taxon>Bacillales</taxon>
        <taxon>Caryophanaceae</taxon>
        <taxon>Sporosarcina</taxon>
    </lineage>
</organism>
<feature type="domain" description="Carboxyltransferase" evidence="4">
    <location>
        <begin position="26"/>
        <end position="286"/>
    </location>
</feature>
<comment type="caution">
    <text evidence="5">The sequence shown here is derived from an EMBL/GenBank/DDBJ whole genome shotgun (WGS) entry which is preliminary data.</text>
</comment>
<evidence type="ECO:0000256" key="3">
    <source>
        <dbReference type="ARBA" id="ARBA00022840"/>
    </source>
</evidence>
<reference evidence="5" key="1">
    <citation type="submission" date="2020-10" db="EMBL/GenBank/DDBJ databases">
        <title>Genomic Encyclopedia of Type Strains, Phase IV (KMG-IV): sequencing the most valuable type-strain genomes for metagenomic binning, comparative biology and taxonomic classification.</title>
        <authorList>
            <person name="Goeker M."/>
        </authorList>
    </citation>
    <scope>NUCLEOTIDE SEQUENCE</scope>
    <source>
        <strain evidence="5">DSM 13886</strain>
    </source>
</reference>
<keyword evidence="6" id="KW-1185">Reference proteome</keyword>
<dbReference type="Pfam" id="PF02626">
    <property type="entry name" value="CT_A_B"/>
    <property type="match status" value="1"/>
</dbReference>
<proteinExistence type="predicted"/>
<keyword evidence="1" id="KW-0547">Nucleotide-binding</keyword>
<accession>A0A927MKG9</accession>
<evidence type="ECO:0000256" key="2">
    <source>
        <dbReference type="ARBA" id="ARBA00022801"/>
    </source>
</evidence>
<dbReference type="InterPro" id="IPR029000">
    <property type="entry name" value="Cyclophilin-like_dom_sf"/>
</dbReference>
<dbReference type="AlphaFoldDB" id="A0A927MKG9"/>
<evidence type="ECO:0000313" key="6">
    <source>
        <dbReference type="Proteomes" id="UP000658225"/>
    </source>
</evidence>
<dbReference type="Proteomes" id="UP000658225">
    <property type="component" value="Unassembled WGS sequence"/>
</dbReference>
<evidence type="ECO:0000256" key="1">
    <source>
        <dbReference type="ARBA" id="ARBA00022741"/>
    </source>
</evidence>
<dbReference type="SUPFAM" id="SSF50891">
    <property type="entry name" value="Cyclophilin-like"/>
    <property type="match status" value="1"/>
</dbReference>
<dbReference type="Gene3D" id="2.40.100.10">
    <property type="entry name" value="Cyclophilin-like"/>
    <property type="match status" value="1"/>
</dbReference>
<dbReference type="GO" id="GO:0005524">
    <property type="term" value="F:ATP binding"/>
    <property type="evidence" value="ECO:0007669"/>
    <property type="project" value="UniProtKB-KW"/>
</dbReference>
<dbReference type="InterPro" id="IPR052708">
    <property type="entry name" value="PxpC"/>
</dbReference>
<dbReference type="GO" id="GO:0016787">
    <property type="term" value="F:hydrolase activity"/>
    <property type="evidence" value="ECO:0007669"/>
    <property type="project" value="UniProtKB-KW"/>
</dbReference>
<dbReference type="PANTHER" id="PTHR43309:SF3">
    <property type="entry name" value="5-OXOPROLINASE SUBUNIT C"/>
    <property type="match status" value="1"/>
</dbReference>
<dbReference type="PANTHER" id="PTHR43309">
    <property type="entry name" value="5-OXOPROLINASE SUBUNIT C"/>
    <property type="match status" value="1"/>
</dbReference>
<sequence length="286" mass="31454">MIPLFRVIKPGVYGTIQDAGRPGFRRFGMPISGPMDEQAFHLGMKIMNNNGKESALELFLGGLTLEVLSDHRIAITGADLTVSIDGIEAPMWKSFYIRKDQTIRFTKPATGGIAYIIPEGGFCSPKVLDSQSVYPKGLIGGPVRKDEILYANIPIKNRCNSGMRVEDIPTYSNDVTVELWDSPHMHLFRKESVQTFFNATYTMRGGDRMGYFLNGPALEFEASGDIISEATQFGTIQVPTNGQPIILMADAQTVGGYATIGKVVNKDLPKIAQLRTGGTIRFVQRI</sequence>
<keyword evidence="3" id="KW-0067">ATP-binding</keyword>
<dbReference type="SMART" id="SM00797">
    <property type="entry name" value="AHS2"/>
    <property type="match status" value="1"/>
</dbReference>
<gene>
    <name evidence="5" type="ORF">H4683_003151</name>
</gene>
<evidence type="ECO:0000313" key="5">
    <source>
        <dbReference type="EMBL" id="MBE1556030.1"/>
    </source>
</evidence>
<dbReference type="RefSeq" id="WP_192599713.1">
    <property type="nucleotide sequence ID" value="NZ_JADBEL010000020.1"/>
</dbReference>
<dbReference type="InterPro" id="IPR003778">
    <property type="entry name" value="CT_A_B"/>
</dbReference>
<protein>
    <submittedName>
        <fullName evidence="5">Biotin-dependent carboxylase-like uncharacterized protein</fullName>
    </submittedName>
</protein>
<name>A0A927MKG9_9BACL</name>
<keyword evidence="2" id="KW-0378">Hydrolase</keyword>
<dbReference type="EMBL" id="JADBEL010000020">
    <property type="protein sequence ID" value="MBE1556030.1"/>
    <property type="molecule type" value="Genomic_DNA"/>
</dbReference>